<dbReference type="EMBL" id="CACRXK020003403">
    <property type="protein sequence ID" value="CAB3998636.1"/>
    <property type="molecule type" value="Genomic_DNA"/>
</dbReference>
<organism evidence="7 8">
    <name type="scientific">Paramuricea clavata</name>
    <name type="common">Red gorgonian</name>
    <name type="synonym">Violescent sea-whip</name>
    <dbReference type="NCBI Taxonomy" id="317549"/>
    <lineage>
        <taxon>Eukaryota</taxon>
        <taxon>Metazoa</taxon>
        <taxon>Cnidaria</taxon>
        <taxon>Anthozoa</taxon>
        <taxon>Octocorallia</taxon>
        <taxon>Malacalcyonacea</taxon>
        <taxon>Plexauridae</taxon>
        <taxon>Paramuricea</taxon>
    </lineage>
</organism>
<keyword evidence="6" id="KW-0010">Activator</keyword>
<dbReference type="OrthoDB" id="5418434at2759"/>
<keyword evidence="4 6" id="KW-0539">Nucleus</keyword>
<comment type="function">
    <text evidence="6">Component of the Mediator complex, a coactivator involved in the regulated transcription of nearly all RNA polymerase II-dependent genes. Mediator functions as a bridge to convey information from gene-specific regulatory proteins to the basal RNA polymerase II transcription machinery. Mediator is recruited to promoters by direct interactions with regulatory proteins and serves as a scaffold for the assembly of a functional pre-initiation complex with RNA polymerase II and the general transcription factors.</text>
</comment>
<reference evidence="7" key="1">
    <citation type="submission" date="2020-04" db="EMBL/GenBank/DDBJ databases">
        <authorList>
            <person name="Alioto T."/>
            <person name="Alioto T."/>
            <person name="Gomez Garrido J."/>
        </authorList>
    </citation>
    <scope>NUCLEOTIDE SEQUENCE</scope>
    <source>
        <strain evidence="7">A484AB</strain>
    </source>
</reference>
<dbReference type="AlphaFoldDB" id="A0A6S7H6Z0"/>
<dbReference type="GO" id="GO:0016592">
    <property type="term" value="C:mediator complex"/>
    <property type="evidence" value="ECO:0007669"/>
    <property type="project" value="InterPro"/>
</dbReference>
<sequence length="114" mass="12842">MSSSQSQDRLKQLQEIEKEIVKVVSSAGHALQELSQEQPVEENLNMHTREFLNSLQGVEKGLLEQITYLTEVATGQPHEGSIYGAEKDFSLTCQGTRIAKQHVEDLVQEFQNQT</sequence>
<dbReference type="Proteomes" id="UP001152795">
    <property type="component" value="Unassembled WGS sequence"/>
</dbReference>
<dbReference type="GO" id="GO:0003712">
    <property type="term" value="F:transcription coregulator activity"/>
    <property type="evidence" value="ECO:0007669"/>
    <property type="project" value="InterPro"/>
</dbReference>
<dbReference type="Pfam" id="PF10280">
    <property type="entry name" value="Med11"/>
    <property type="match status" value="1"/>
</dbReference>
<evidence type="ECO:0000256" key="6">
    <source>
        <dbReference type="RuleBase" id="RU364147"/>
    </source>
</evidence>
<evidence type="ECO:0000256" key="5">
    <source>
        <dbReference type="ARBA" id="ARBA00032011"/>
    </source>
</evidence>
<protein>
    <recommendedName>
        <fullName evidence="3 6">Mediator of RNA polymerase II transcription subunit 11</fullName>
    </recommendedName>
    <alternativeName>
        <fullName evidence="5 6">Mediator complex subunit 11</fullName>
    </alternativeName>
</protein>
<evidence type="ECO:0000256" key="3">
    <source>
        <dbReference type="ARBA" id="ARBA00019621"/>
    </source>
</evidence>
<dbReference type="PANTHER" id="PTHR22890">
    <property type="entry name" value="MEDIATOR OF RNA POLYMERASE II TRANSCRIPTION SUBUNIT 11"/>
    <property type="match status" value="1"/>
</dbReference>
<evidence type="ECO:0000256" key="2">
    <source>
        <dbReference type="ARBA" id="ARBA00008186"/>
    </source>
</evidence>
<dbReference type="GO" id="GO:0006357">
    <property type="term" value="P:regulation of transcription by RNA polymerase II"/>
    <property type="evidence" value="ECO:0007669"/>
    <property type="project" value="InterPro"/>
</dbReference>
<comment type="similarity">
    <text evidence="2 6">Belongs to the Mediator complex subunit 11 family.</text>
</comment>
<keyword evidence="6" id="KW-0804">Transcription</keyword>
<name>A0A6S7H6Z0_PARCT</name>
<evidence type="ECO:0000256" key="4">
    <source>
        <dbReference type="ARBA" id="ARBA00023242"/>
    </source>
</evidence>
<evidence type="ECO:0000313" key="7">
    <source>
        <dbReference type="EMBL" id="CAB3998636.1"/>
    </source>
</evidence>
<evidence type="ECO:0000313" key="8">
    <source>
        <dbReference type="Proteomes" id="UP001152795"/>
    </source>
</evidence>
<gene>
    <name evidence="6" type="primary">MED11</name>
    <name evidence="7" type="ORF">PACLA_8A005474</name>
</gene>
<comment type="subunit">
    <text evidence="6">Component of the Mediator complex.</text>
</comment>
<accession>A0A6S7H6Z0</accession>
<keyword evidence="8" id="KW-1185">Reference proteome</keyword>
<evidence type="ECO:0000256" key="1">
    <source>
        <dbReference type="ARBA" id="ARBA00004123"/>
    </source>
</evidence>
<dbReference type="InterPro" id="IPR019404">
    <property type="entry name" value="Mediator_Med11"/>
</dbReference>
<comment type="caution">
    <text evidence="7">The sequence shown here is derived from an EMBL/GenBank/DDBJ whole genome shotgun (WGS) entry which is preliminary data.</text>
</comment>
<dbReference type="Gene3D" id="1.10.287.3490">
    <property type="match status" value="1"/>
</dbReference>
<keyword evidence="6" id="KW-0805">Transcription regulation</keyword>
<comment type="subcellular location">
    <subcellularLocation>
        <location evidence="1 6">Nucleus</location>
    </subcellularLocation>
</comment>
<proteinExistence type="inferred from homology"/>